<organism evidence="1 2">
    <name type="scientific">Janibacter indicus</name>
    <dbReference type="NCBI Taxonomy" id="857417"/>
    <lineage>
        <taxon>Bacteria</taxon>
        <taxon>Bacillati</taxon>
        <taxon>Actinomycetota</taxon>
        <taxon>Actinomycetes</taxon>
        <taxon>Micrococcales</taxon>
        <taxon>Intrasporangiaceae</taxon>
        <taxon>Janibacter</taxon>
    </lineage>
</organism>
<proteinExistence type="predicted"/>
<dbReference type="RefSeq" id="WP_072625368.1">
    <property type="nucleotide sequence ID" value="NZ_CP013290.1"/>
</dbReference>
<gene>
    <name evidence="1" type="ORF">ASJ30_12310</name>
</gene>
<dbReference type="KEGG" id="jte:ASJ30_12310"/>
<evidence type="ECO:0000313" key="2">
    <source>
        <dbReference type="Proteomes" id="UP000182938"/>
    </source>
</evidence>
<reference evidence="1 2" key="1">
    <citation type="submission" date="2015-11" db="EMBL/GenBank/DDBJ databases">
        <authorList>
            <person name="Zhang Y."/>
            <person name="Guo Z."/>
        </authorList>
    </citation>
    <scope>NUCLEOTIDE SEQUENCE [LARGE SCALE GENOMIC DNA]</scope>
    <source>
        <strain evidence="1 2">YFY001</strain>
    </source>
</reference>
<keyword evidence="2" id="KW-1185">Reference proteome</keyword>
<dbReference type="AlphaFoldDB" id="A0A1L3MJ57"/>
<dbReference type="Proteomes" id="UP000182938">
    <property type="component" value="Chromosome"/>
</dbReference>
<sequence>MGGITNLRSHALRDGPHGRGLALAGLYDVPEEHHVRRGLLAAGVLVTGGVGSADIELAEVGFHACDRDLEDELLRAVGPDGAQAVIEAAGEATSLRLLAQMPSQRGWTREEVLRRFLTSQSGRKARYASLLVEALDLDRAPRPLVAVLEDAVGR</sequence>
<dbReference type="EMBL" id="CP013290">
    <property type="protein sequence ID" value="APH02214.1"/>
    <property type="molecule type" value="Genomic_DNA"/>
</dbReference>
<name>A0A1L3MJ57_9MICO</name>
<protein>
    <submittedName>
        <fullName evidence="1">Uncharacterized protein</fullName>
    </submittedName>
</protein>
<accession>A0A1L3MJ57</accession>
<evidence type="ECO:0000313" key="1">
    <source>
        <dbReference type="EMBL" id="APH02214.1"/>
    </source>
</evidence>